<protein>
    <submittedName>
        <fullName evidence="3">Nipsnap 1</fullName>
    </submittedName>
</protein>
<dbReference type="AlphaFoldDB" id="A0A077ZEP8"/>
<dbReference type="GO" id="GO:0005739">
    <property type="term" value="C:mitochondrion"/>
    <property type="evidence" value="ECO:0007669"/>
    <property type="project" value="TreeGrafter"/>
</dbReference>
<evidence type="ECO:0000256" key="1">
    <source>
        <dbReference type="ARBA" id="ARBA00005291"/>
    </source>
</evidence>
<dbReference type="Pfam" id="PF07978">
    <property type="entry name" value="NIPSNAP"/>
    <property type="match status" value="1"/>
</dbReference>
<accession>A0A077ZEP8</accession>
<dbReference type="PANTHER" id="PTHR21017:SF17">
    <property type="entry name" value="PROTEIN NIPSNAP"/>
    <property type="match status" value="1"/>
</dbReference>
<proteinExistence type="inferred from homology"/>
<feature type="domain" description="NIPSNAP" evidence="2">
    <location>
        <begin position="73"/>
        <end position="164"/>
    </location>
</feature>
<dbReference type="InterPro" id="IPR011008">
    <property type="entry name" value="Dimeric_a/b-barrel"/>
</dbReference>
<dbReference type="GO" id="GO:0000423">
    <property type="term" value="P:mitophagy"/>
    <property type="evidence" value="ECO:0007669"/>
    <property type="project" value="UniProtKB-ARBA"/>
</dbReference>
<gene>
    <name evidence="3" type="ORF">TTRE_0000715101</name>
</gene>
<dbReference type="OrthoDB" id="10262843at2759"/>
<keyword evidence="4" id="KW-1185">Reference proteome</keyword>
<sequence>MGSWKCIFGDQDMAVHLWKYSKGYVGVDEVTRLKLIMESEDRFVKYCKDRNNSLMLSFSFWKTPCGRPPKHIYELRSYALRAGSMLEWANNWSKAIEYRREADQEVGGFFNQIGQLYVVNHIWAYENLEARKTIREKTWLTPGWDLNVAYTGKSFLAEQNSFISNLIKDLSTAVSSLMLTLKAYHLCCQFLN</sequence>
<dbReference type="Gene3D" id="3.30.70.100">
    <property type="match status" value="1"/>
</dbReference>
<dbReference type="EMBL" id="HG806422">
    <property type="protein sequence ID" value="CDW58826.1"/>
    <property type="molecule type" value="Genomic_DNA"/>
</dbReference>
<dbReference type="Proteomes" id="UP000030665">
    <property type="component" value="Unassembled WGS sequence"/>
</dbReference>
<comment type="similarity">
    <text evidence="1">Belongs to the NipSnap family.</text>
</comment>
<dbReference type="InterPro" id="IPR012577">
    <property type="entry name" value="NIPSNAP"/>
</dbReference>
<evidence type="ECO:0000259" key="2">
    <source>
        <dbReference type="Pfam" id="PF07978"/>
    </source>
</evidence>
<organism evidence="3 4">
    <name type="scientific">Trichuris trichiura</name>
    <name type="common">Whipworm</name>
    <name type="synonym">Trichocephalus trichiurus</name>
    <dbReference type="NCBI Taxonomy" id="36087"/>
    <lineage>
        <taxon>Eukaryota</taxon>
        <taxon>Metazoa</taxon>
        <taxon>Ecdysozoa</taxon>
        <taxon>Nematoda</taxon>
        <taxon>Enoplea</taxon>
        <taxon>Dorylaimia</taxon>
        <taxon>Trichinellida</taxon>
        <taxon>Trichuridae</taxon>
        <taxon>Trichuris</taxon>
    </lineage>
</organism>
<reference evidence="3" key="2">
    <citation type="submission" date="2014-03" db="EMBL/GenBank/DDBJ databases">
        <title>The whipworm genome and dual-species transcriptomics of an intimate host-pathogen interaction.</title>
        <authorList>
            <person name="Foth B.J."/>
            <person name="Tsai I.J."/>
            <person name="Reid A.J."/>
            <person name="Bancroft A.J."/>
            <person name="Nichol S."/>
            <person name="Tracey A."/>
            <person name="Holroyd N."/>
            <person name="Cotton J.A."/>
            <person name="Stanley E.J."/>
            <person name="Zarowiecki M."/>
            <person name="Liu J.Z."/>
            <person name="Huckvale T."/>
            <person name="Cooper P.J."/>
            <person name="Grencis R.K."/>
            <person name="Berriman M."/>
        </authorList>
    </citation>
    <scope>NUCLEOTIDE SEQUENCE [LARGE SCALE GENOMIC DNA]</scope>
</reference>
<reference evidence="3" key="1">
    <citation type="submission" date="2014-01" db="EMBL/GenBank/DDBJ databases">
        <authorList>
            <person name="Aslett M."/>
        </authorList>
    </citation>
    <scope>NUCLEOTIDE SEQUENCE</scope>
</reference>
<evidence type="ECO:0000313" key="4">
    <source>
        <dbReference type="Proteomes" id="UP000030665"/>
    </source>
</evidence>
<name>A0A077ZEP8_TRITR</name>
<dbReference type="InterPro" id="IPR051557">
    <property type="entry name" value="NipSnap_domain"/>
</dbReference>
<dbReference type="STRING" id="36087.A0A077ZEP8"/>
<dbReference type="SUPFAM" id="SSF54909">
    <property type="entry name" value="Dimeric alpha+beta barrel"/>
    <property type="match status" value="1"/>
</dbReference>
<dbReference type="PANTHER" id="PTHR21017">
    <property type="entry name" value="NIPSNAP-RELATED"/>
    <property type="match status" value="1"/>
</dbReference>
<evidence type="ECO:0000313" key="3">
    <source>
        <dbReference type="EMBL" id="CDW58826.1"/>
    </source>
</evidence>